<evidence type="ECO:0000313" key="1">
    <source>
        <dbReference type="EMBL" id="KXS16176.1"/>
    </source>
</evidence>
<name>A0A139AH95_GONPJ</name>
<dbReference type="EMBL" id="KQ965756">
    <property type="protein sequence ID" value="KXS16176.1"/>
    <property type="molecule type" value="Genomic_DNA"/>
</dbReference>
<accession>A0A139AH95</accession>
<proteinExistence type="predicted"/>
<dbReference type="AlphaFoldDB" id="A0A139AH95"/>
<dbReference type="Proteomes" id="UP000070544">
    <property type="component" value="Unassembled WGS sequence"/>
</dbReference>
<organism evidence="1 2">
    <name type="scientific">Gonapodya prolifera (strain JEL478)</name>
    <name type="common">Monoblepharis prolifera</name>
    <dbReference type="NCBI Taxonomy" id="1344416"/>
    <lineage>
        <taxon>Eukaryota</taxon>
        <taxon>Fungi</taxon>
        <taxon>Fungi incertae sedis</taxon>
        <taxon>Chytridiomycota</taxon>
        <taxon>Chytridiomycota incertae sedis</taxon>
        <taxon>Monoblepharidomycetes</taxon>
        <taxon>Monoblepharidales</taxon>
        <taxon>Gonapodyaceae</taxon>
        <taxon>Gonapodya</taxon>
    </lineage>
</organism>
<keyword evidence="2" id="KW-1185">Reference proteome</keyword>
<sequence length="178" mass="19740">MLELDLAAHPSRIDVTTQRVVQTESLIEELLNDYATLTTCGKDFGDLIDSIRDDWCRNVGLLLQLLSTEGNLADDGHRRALEGRLRSVAEKIRTVKVILGHADGLEVDESAGPADSGGNAREDEGINLKFPQIKELLKQPELLCRLRNVAGVGTEHWNELKGELFREGDRIGSELRVD</sequence>
<reference evidence="1 2" key="1">
    <citation type="journal article" date="2015" name="Genome Biol. Evol.">
        <title>Phylogenomic analyses indicate that early fungi evolved digesting cell walls of algal ancestors of land plants.</title>
        <authorList>
            <person name="Chang Y."/>
            <person name="Wang S."/>
            <person name="Sekimoto S."/>
            <person name="Aerts A.L."/>
            <person name="Choi C."/>
            <person name="Clum A."/>
            <person name="LaButti K.M."/>
            <person name="Lindquist E.A."/>
            <person name="Yee Ngan C."/>
            <person name="Ohm R.A."/>
            <person name="Salamov A.A."/>
            <person name="Grigoriev I.V."/>
            <person name="Spatafora J.W."/>
            <person name="Berbee M.L."/>
        </authorList>
    </citation>
    <scope>NUCLEOTIDE SEQUENCE [LARGE SCALE GENOMIC DNA]</scope>
    <source>
        <strain evidence="1 2">JEL478</strain>
    </source>
</reference>
<gene>
    <name evidence="1" type="ORF">M427DRAFT_302265</name>
</gene>
<evidence type="ECO:0000313" key="2">
    <source>
        <dbReference type="Proteomes" id="UP000070544"/>
    </source>
</evidence>
<protein>
    <submittedName>
        <fullName evidence="1">Uncharacterized protein</fullName>
    </submittedName>
</protein>